<feature type="binding site" evidence="9">
    <location>
        <position position="266"/>
    </location>
    <ligand>
        <name>ATP</name>
        <dbReference type="ChEBI" id="CHEBI:30616"/>
    </ligand>
</feature>
<dbReference type="PANTHER" id="PTHR43284">
    <property type="entry name" value="ASPARAGINE SYNTHETASE (GLUTAMINE-HYDROLYZING)"/>
    <property type="match status" value="1"/>
</dbReference>
<evidence type="ECO:0000313" key="11">
    <source>
        <dbReference type="EMBL" id="TXL68533.1"/>
    </source>
</evidence>
<keyword evidence="12" id="KW-1185">Reference proteome</keyword>
<evidence type="ECO:0000256" key="2">
    <source>
        <dbReference type="ARBA" id="ARBA00005752"/>
    </source>
</evidence>
<dbReference type="NCBIfam" id="TIGR01536">
    <property type="entry name" value="asn_synth_AEB"/>
    <property type="match status" value="1"/>
</dbReference>
<keyword evidence="8" id="KW-0028">Amino-acid biosynthesis</keyword>
<dbReference type="InterPro" id="IPR051786">
    <property type="entry name" value="ASN_synthetase/amidase"/>
</dbReference>
<dbReference type="Gene3D" id="3.60.20.10">
    <property type="entry name" value="Glutamine Phosphoribosylpyrophosphate, subunit 1, domain 1"/>
    <property type="match status" value="1"/>
</dbReference>
<dbReference type="EC" id="6.3.5.4" evidence="3"/>
<comment type="caution">
    <text evidence="11">The sequence shown here is derived from an EMBL/GenBank/DDBJ whole genome shotgun (WGS) entry which is preliminary data.</text>
</comment>
<keyword evidence="11" id="KW-0808">Transferase</keyword>
<dbReference type="RefSeq" id="WP_147702673.1">
    <property type="nucleotide sequence ID" value="NZ_VDUY01000001.1"/>
</dbReference>
<feature type="binding site" evidence="9">
    <location>
        <position position="293"/>
    </location>
    <ligand>
        <name>ATP</name>
        <dbReference type="ChEBI" id="CHEBI:30616"/>
    </ligand>
</feature>
<organism evidence="11 12">
    <name type="scientific">Zeimonas arvi</name>
    <dbReference type="NCBI Taxonomy" id="2498847"/>
    <lineage>
        <taxon>Bacteria</taxon>
        <taxon>Pseudomonadati</taxon>
        <taxon>Pseudomonadota</taxon>
        <taxon>Betaproteobacteria</taxon>
        <taxon>Burkholderiales</taxon>
        <taxon>Burkholderiaceae</taxon>
        <taxon>Zeimonas</taxon>
    </lineage>
</organism>
<comment type="pathway">
    <text evidence="1">Amino-acid biosynthesis; L-asparagine biosynthesis; L-asparagine from L-aspartate (L-Gln route): step 1/1.</text>
</comment>
<dbReference type="CDD" id="cd01991">
    <property type="entry name" value="Asn_synthase_B_C"/>
    <property type="match status" value="1"/>
</dbReference>
<dbReference type="Proteomes" id="UP000321548">
    <property type="component" value="Unassembled WGS sequence"/>
</dbReference>
<keyword evidence="8" id="KW-0061">Asparagine biosynthesis</keyword>
<dbReference type="InterPro" id="IPR014729">
    <property type="entry name" value="Rossmann-like_a/b/a_fold"/>
</dbReference>
<keyword evidence="4 9" id="KW-0547">Nucleotide-binding</keyword>
<protein>
    <recommendedName>
        <fullName evidence="3">asparagine synthase (glutamine-hydrolyzing)</fullName>
        <ecNumber evidence="3">6.3.5.4</ecNumber>
    </recommendedName>
</protein>
<dbReference type="Pfam" id="PF13537">
    <property type="entry name" value="GATase_7"/>
    <property type="match status" value="1"/>
</dbReference>
<proteinExistence type="inferred from homology"/>
<gene>
    <name evidence="11" type="ORF">FHP08_02290</name>
</gene>
<comment type="similarity">
    <text evidence="2">Belongs to the asparagine synthetase family.</text>
</comment>
<feature type="active site" description="For GATase activity" evidence="8">
    <location>
        <position position="2"/>
    </location>
</feature>
<feature type="binding site" evidence="9">
    <location>
        <begin position="369"/>
        <end position="370"/>
    </location>
    <ligand>
        <name>ATP</name>
        <dbReference type="ChEBI" id="CHEBI:30616"/>
    </ligand>
</feature>
<keyword evidence="5 9" id="KW-0067">ATP-binding</keyword>
<dbReference type="SUPFAM" id="SSF52402">
    <property type="entry name" value="Adenine nucleotide alpha hydrolases-like"/>
    <property type="match status" value="1"/>
</dbReference>
<dbReference type="GO" id="GO:0016740">
    <property type="term" value="F:transferase activity"/>
    <property type="evidence" value="ECO:0007669"/>
    <property type="project" value="UniProtKB-KW"/>
</dbReference>
<evidence type="ECO:0000256" key="7">
    <source>
        <dbReference type="ARBA" id="ARBA00048741"/>
    </source>
</evidence>
<evidence type="ECO:0000256" key="4">
    <source>
        <dbReference type="ARBA" id="ARBA00022741"/>
    </source>
</evidence>
<evidence type="ECO:0000313" key="12">
    <source>
        <dbReference type="Proteomes" id="UP000321548"/>
    </source>
</evidence>
<dbReference type="NCBIfam" id="TIGR03104">
    <property type="entry name" value="trio_amidotrans"/>
    <property type="match status" value="1"/>
</dbReference>
<feature type="domain" description="Glutamine amidotransferase type-2" evidence="10">
    <location>
        <begin position="2"/>
        <end position="214"/>
    </location>
</feature>
<dbReference type="GO" id="GO:0005524">
    <property type="term" value="F:ATP binding"/>
    <property type="evidence" value="ECO:0007669"/>
    <property type="project" value="UniProtKB-KW"/>
</dbReference>
<evidence type="ECO:0000256" key="5">
    <source>
        <dbReference type="ARBA" id="ARBA00022840"/>
    </source>
</evidence>
<name>A0A5C8P5E8_9BURK</name>
<reference evidence="11 12" key="1">
    <citation type="submission" date="2019-06" db="EMBL/GenBank/DDBJ databases">
        <title>Quisquiliibacterium sp. nov., isolated from a maize field.</title>
        <authorList>
            <person name="Lin S.-Y."/>
            <person name="Tsai C.-F."/>
            <person name="Young C.-C."/>
        </authorList>
    </citation>
    <scope>NUCLEOTIDE SEQUENCE [LARGE SCALE GENOMIC DNA]</scope>
    <source>
        <strain evidence="11 12">CC-CFT501</strain>
    </source>
</reference>
<sequence>MCGFAGEARFGSATADIGVVARMGEVLQPRGPDASGAFQHGGIALAHRRLRIIDLSETAQQPMTDPGLGLTVVFNGCIYNYRALRRELEALDYRFFSDGDTEVVLKSFHAWGRDCVNRFHGMFAFAIFERDSGRLTLARDRFGIKPLYLTEATGRLRFASSLPALLAGGGIDTAVDPAALHHYMSWHAVVPPPLTLLAGVRKLPPATVATWDAEGRCETGRFWGLKVQADPALAALPVDERERMVEDALRTAVRRRMVADVPVGVLLSGGVDSSLIVALLAEAGQHDLRTFSIGFEAAGGESGDEFVYSDLVARRFGTRHAQIRIPTSELMGALPGTIAAMSEPMVSYDNVAFYLLSREVSKHLKVVQSGQGADEVFAGYHWYPKLTDSADPTGDYARAFFDRGHAEYLDTVGEAFATDDHSRAFLEREFAAGHGGSAVEKALHLDTTVMLADDPVKRVDNMTMAWGLEARVPFLDHELVELAGRLPVEDKLGDGGKGVLKSIARRLVPHEVVDRPKGYFPVPILKYIDGPVLDMVRDTLGSRAARERGLFRPEAVARLLQAPSEHITPLRGSKLWQVALLEFWLQARGL</sequence>
<dbReference type="InterPro" id="IPR001962">
    <property type="entry name" value="Asn_synthase"/>
</dbReference>
<dbReference type="Pfam" id="PF00733">
    <property type="entry name" value="Asn_synthase"/>
    <property type="match status" value="1"/>
</dbReference>
<dbReference type="SUPFAM" id="SSF56235">
    <property type="entry name" value="N-terminal nucleophile aminohydrolases (Ntn hydrolases)"/>
    <property type="match status" value="1"/>
</dbReference>
<dbReference type="EMBL" id="VDUY01000001">
    <property type="protein sequence ID" value="TXL68533.1"/>
    <property type="molecule type" value="Genomic_DNA"/>
</dbReference>
<dbReference type="CDD" id="cd00712">
    <property type="entry name" value="AsnB"/>
    <property type="match status" value="1"/>
</dbReference>
<dbReference type="GO" id="GO:0004066">
    <property type="term" value="F:asparagine synthase (glutamine-hydrolyzing) activity"/>
    <property type="evidence" value="ECO:0007669"/>
    <property type="project" value="UniProtKB-EC"/>
</dbReference>
<accession>A0A5C8P5E8</accession>
<feature type="binding site" evidence="9">
    <location>
        <position position="100"/>
    </location>
    <ligand>
        <name>L-glutamine</name>
        <dbReference type="ChEBI" id="CHEBI:58359"/>
    </ligand>
</feature>
<evidence type="ECO:0000259" key="10">
    <source>
        <dbReference type="PROSITE" id="PS51278"/>
    </source>
</evidence>
<dbReference type="OrthoDB" id="9763290at2"/>
<dbReference type="GO" id="GO:0006529">
    <property type="term" value="P:asparagine biosynthetic process"/>
    <property type="evidence" value="ECO:0007669"/>
    <property type="project" value="UniProtKB-KW"/>
</dbReference>
<dbReference type="InterPro" id="IPR029055">
    <property type="entry name" value="Ntn_hydrolases_N"/>
</dbReference>
<evidence type="ECO:0000256" key="8">
    <source>
        <dbReference type="PIRSR" id="PIRSR001589-1"/>
    </source>
</evidence>
<evidence type="ECO:0000256" key="6">
    <source>
        <dbReference type="ARBA" id="ARBA00022962"/>
    </source>
</evidence>
<dbReference type="AlphaFoldDB" id="A0A5C8P5E8"/>
<evidence type="ECO:0000256" key="3">
    <source>
        <dbReference type="ARBA" id="ARBA00012737"/>
    </source>
</evidence>
<comment type="catalytic activity">
    <reaction evidence="7">
        <text>L-aspartate + L-glutamine + ATP + H2O = L-asparagine + L-glutamate + AMP + diphosphate + H(+)</text>
        <dbReference type="Rhea" id="RHEA:12228"/>
        <dbReference type="ChEBI" id="CHEBI:15377"/>
        <dbReference type="ChEBI" id="CHEBI:15378"/>
        <dbReference type="ChEBI" id="CHEBI:29985"/>
        <dbReference type="ChEBI" id="CHEBI:29991"/>
        <dbReference type="ChEBI" id="CHEBI:30616"/>
        <dbReference type="ChEBI" id="CHEBI:33019"/>
        <dbReference type="ChEBI" id="CHEBI:58048"/>
        <dbReference type="ChEBI" id="CHEBI:58359"/>
        <dbReference type="ChEBI" id="CHEBI:456215"/>
        <dbReference type="EC" id="6.3.5.4"/>
    </reaction>
</comment>
<dbReference type="InterPro" id="IPR006426">
    <property type="entry name" value="Asn_synth_AEB"/>
</dbReference>
<dbReference type="GO" id="GO:0005829">
    <property type="term" value="C:cytosol"/>
    <property type="evidence" value="ECO:0007669"/>
    <property type="project" value="TreeGrafter"/>
</dbReference>
<dbReference type="InterPro" id="IPR033738">
    <property type="entry name" value="AsnB_N"/>
</dbReference>
<dbReference type="InterPro" id="IPR017932">
    <property type="entry name" value="GATase_2_dom"/>
</dbReference>
<evidence type="ECO:0000256" key="1">
    <source>
        <dbReference type="ARBA" id="ARBA00005187"/>
    </source>
</evidence>
<dbReference type="PROSITE" id="PS51278">
    <property type="entry name" value="GATASE_TYPE_2"/>
    <property type="match status" value="1"/>
</dbReference>
<dbReference type="InterPro" id="IPR017535">
    <property type="entry name" value="Asparagine_synth"/>
</dbReference>
<evidence type="ECO:0000256" key="9">
    <source>
        <dbReference type="PIRSR" id="PIRSR001589-2"/>
    </source>
</evidence>
<dbReference type="PANTHER" id="PTHR43284:SF1">
    <property type="entry name" value="ASPARAGINE SYNTHETASE"/>
    <property type="match status" value="1"/>
</dbReference>
<dbReference type="PIRSF" id="PIRSF001589">
    <property type="entry name" value="Asn_synthetase_glu-h"/>
    <property type="match status" value="1"/>
</dbReference>
<dbReference type="Gene3D" id="3.40.50.620">
    <property type="entry name" value="HUPs"/>
    <property type="match status" value="1"/>
</dbReference>
<keyword evidence="6 8" id="KW-0315">Glutamine amidotransferase</keyword>